<dbReference type="EMBL" id="JPKR02000002">
    <property type="protein sequence ID" value="KGD73517.1"/>
    <property type="molecule type" value="Genomic_DNA"/>
</dbReference>
<proteinExistence type="predicted"/>
<evidence type="ECO:0000313" key="3">
    <source>
        <dbReference type="Proteomes" id="UP000029577"/>
    </source>
</evidence>
<dbReference type="Pfam" id="PF07214">
    <property type="entry name" value="DUF1418"/>
    <property type="match status" value="1"/>
</dbReference>
<dbReference type="Proteomes" id="UP000029577">
    <property type="component" value="Unassembled WGS sequence"/>
</dbReference>
<dbReference type="STRING" id="642227.HA49_09645"/>
<keyword evidence="1" id="KW-0812">Transmembrane</keyword>
<gene>
    <name evidence="2" type="ORF">HA49_09645</name>
</gene>
<sequence>MQDSTRLPRRLIILEVIGIFFVLLALVLLNSGTGLRSAADKHVLAKISLFCGVIMILPAVILLIWRTLKAMFPKLSGRK</sequence>
<keyword evidence="1" id="KW-0472">Membrane</keyword>
<protein>
    <recommendedName>
        <fullName evidence="4">DUF1418 family protein</fullName>
    </recommendedName>
</protein>
<dbReference type="RefSeq" id="WP_038019714.1">
    <property type="nucleotide sequence ID" value="NZ_JPKR02000002.1"/>
</dbReference>
<reference evidence="2" key="1">
    <citation type="submission" date="2014-12" db="EMBL/GenBank/DDBJ databases">
        <title>The draft genome of the Tatumella morbirosei type strain, LMG23360T isolated from pineapple rot.</title>
        <authorList>
            <person name="Smits T.H."/>
            <person name="Palmer M."/>
            <person name="Venter S.N."/>
            <person name="Duffy B."/>
            <person name="Steenkamp E.T."/>
            <person name="Chan W.Y."/>
            <person name="Coutinho T.A."/>
            <person name="Coetzee M.P."/>
            <person name="De Maayer P."/>
        </authorList>
    </citation>
    <scope>NUCLEOTIDE SEQUENCE [LARGE SCALE GENOMIC DNA]</scope>
    <source>
        <strain evidence="2">LMG 23360</strain>
    </source>
</reference>
<dbReference type="AlphaFoldDB" id="A0A095T9W6"/>
<keyword evidence="1" id="KW-1133">Transmembrane helix</keyword>
<evidence type="ECO:0000313" key="2">
    <source>
        <dbReference type="EMBL" id="KGD73517.1"/>
    </source>
</evidence>
<name>A0A095T9W6_9GAMM</name>
<organism evidence="2 3">
    <name type="scientific">Tatumella morbirosei</name>
    <dbReference type="NCBI Taxonomy" id="642227"/>
    <lineage>
        <taxon>Bacteria</taxon>
        <taxon>Pseudomonadati</taxon>
        <taxon>Pseudomonadota</taxon>
        <taxon>Gammaproteobacteria</taxon>
        <taxon>Enterobacterales</taxon>
        <taxon>Erwiniaceae</taxon>
        <taxon>Tatumella</taxon>
    </lineage>
</organism>
<comment type="caution">
    <text evidence="2">The sequence shown here is derived from an EMBL/GenBank/DDBJ whole genome shotgun (WGS) entry which is preliminary data.</text>
</comment>
<evidence type="ECO:0008006" key="4">
    <source>
        <dbReference type="Google" id="ProtNLM"/>
    </source>
</evidence>
<feature type="transmembrane region" description="Helical" evidence="1">
    <location>
        <begin position="43"/>
        <end position="65"/>
    </location>
</feature>
<evidence type="ECO:0000256" key="1">
    <source>
        <dbReference type="SAM" id="Phobius"/>
    </source>
</evidence>
<feature type="transmembrane region" description="Helical" evidence="1">
    <location>
        <begin position="12"/>
        <end position="31"/>
    </location>
</feature>
<keyword evidence="3" id="KW-1185">Reference proteome</keyword>
<dbReference type="eggNOG" id="ENOG5033MPS">
    <property type="taxonomic scope" value="Bacteria"/>
</dbReference>
<accession>A0A095T9W6</accession>
<dbReference type="InterPro" id="IPR010815">
    <property type="entry name" value="DUF1418"/>
</dbReference>
<dbReference type="OrthoDB" id="6478907at2"/>